<feature type="domain" description="Phosphotyrosine protein phosphatase I" evidence="4">
    <location>
        <begin position="53"/>
        <end position="199"/>
    </location>
</feature>
<organism evidence="5 6">
    <name type="scientific">Halococcus hamelinensis 100A6</name>
    <dbReference type="NCBI Taxonomy" id="1132509"/>
    <lineage>
        <taxon>Archaea</taxon>
        <taxon>Methanobacteriati</taxon>
        <taxon>Methanobacteriota</taxon>
        <taxon>Stenosarchaea group</taxon>
        <taxon>Halobacteria</taxon>
        <taxon>Halobacteriales</taxon>
        <taxon>Halococcaceae</taxon>
        <taxon>Halococcus</taxon>
    </lineage>
</organism>
<dbReference type="InterPro" id="IPR023485">
    <property type="entry name" value="Ptyr_pPase"/>
</dbReference>
<dbReference type="GO" id="GO:0004725">
    <property type="term" value="F:protein tyrosine phosphatase activity"/>
    <property type="evidence" value="ECO:0007669"/>
    <property type="project" value="InterPro"/>
</dbReference>
<comment type="similarity">
    <text evidence="1">Belongs to the low molecular weight phosphotyrosine protein phosphatase family.</text>
</comment>
<dbReference type="InterPro" id="IPR036196">
    <property type="entry name" value="Ptyr_pPase_sf"/>
</dbReference>
<dbReference type="InterPro" id="IPR017867">
    <property type="entry name" value="Tyr_phospatase_low_mol_wt"/>
</dbReference>
<dbReference type="EMBL" id="AOMB01000025">
    <property type="protein sequence ID" value="EMA38663.1"/>
    <property type="molecule type" value="Genomic_DNA"/>
</dbReference>
<dbReference type="SMART" id="SM00226">
    <property type="entry name" value="LMWPc"/>
    <property type="match status" value="1"/>
</dbReference>
<dbReference type="OrthoDB" id="295776at2157"/>
<dbReference type="Gene3D" id="3.40.50.2300">
    <property type="match status" value="1"/>
</dbReference>
<dbReference type="PANTHER" id="PTHR11717:SF31">
    <property type="entry name" value="LOW MOLECULAR WEIGHT PROTEIN-TYROSINE-PHOSPHATASE ETP-RELATED"/>
    <property type="match status" value="1"/>
</dbReference>
<evidence type="ECO:0000256" key="3">
    <source>
        <dbReference type="ARBA" id="ARBA00022912"/>
    </source>
</evidence>
<keyword evidence="6" id="KW-1185">Reference proteome</keyword>
<evidence type="ECO:0000256" key="1">
    <source>
        <dbReference type="ARBA" id="ARBA00011063"/>
    </source>
</evidence>
<accession>M0LZR4</accession>
<dbReference type="PRINTS" id="PR00719">
    <property type="entry name" value="LMWPTPASE"/>
</dbReference>
<protein>
    <submittedName>
        <fullName evidence="5">Low molecular weight protein-tyrosine-phosphatase</fullName>
    </submittedName>
</protein>
<dbReference type="eggNOG" id="arCOG04425">
    <property type="taxonomic scope" value="Archaea"/>
</dbReference>
<dbReference type="PANTHER" id="PTHR11717">
    <property type="entry name" value="LOW MOLECULAR WEIGHT PROTEIN TYROSINE PHOSPHATASE"/>
    <property type="match status" value="1"/>
</dbReference>
<evidence type="ECO:0000313" key="6">
    <source>
        <dbReference type="Proteomes" id="UP000011566"/>
    </source>
</evidence>
<dbReference type="RefSeq" id="WP_007693072.1">
    <property type="nucleotide sequence ID" value="NZ_AJRK01000426.1"/>
</dbReference>
<proteinExistence type="inferred from homology"/>
<dbReference type="Pfam" id="PF01451">
    <property type="entry name" value="LMWPc"/>
    <property type="match status" value="1"/>
</dbReference>
<dbReference type="PATRIC" id="fig|1132509.6.peg.2031"/>
<dbReference type="AlphaFoldDB" id="M0LZR4"/>
<reference evidence="5 6" key="1">
    <citation type="journal article" date="2014" name="PLoS Genet.">
        <title>Phylogenetically driven sequencing of extremely halophilic archaea reveals strategies for static and dynamic osmo-response.</title>
        <authorList>
            <person name="Becker E.A."/>
            <person name="Seitzer P.M."/>
            <person name="Tritt A."/>
            <person name="Larsen D."/>
            <person name="Krusor M."/>
            <person name="Yao A.I."/>
            <person name="Wu D."/>
            <person name="Madern D."/>
            <person name="Eisen J.A."/>
            <person name="Darling A.E."/>
            <person name="Facciotti M.T."/>
        </authorList>
    </citation>
    <scope>NUCLEOTIDE SEQUENCE [LARGE SCALE GENOMIC DNA]</scope>
    <source>
        <strain evidence="5 6">100A6</strain>
    </source>
</reference>
<name>M0LZR4_9EURY</name>
<gene>
    <name evidence="5" type="ORF">C447_09000</name>
</gene>
<keyword evidence="2" id="KW-0378">Hydrolase</keyword>
<evidence type="ECO:0000259" key="4">
    <source>
        <dbReference type="SMART" id="SM00226"/>
    </source>
</evidence>
<dbReference type="SUPFAM" id="SSF52788">
    <property type="entry name" value="Phosphotyrosine protein phosphatases I"/>
    <property type="match status" value="1"/>
</dbReference>
<dbReference type="InterPro" id="IPR050438">
    <property type="entry name" value="LMW_PTPase"/>
</dbReference>
<evidence type="ECO:0000256" key="2">
    <source>
        <dbReference type="ARBA" id="ARBA00022801"/>
    </source>
</evidence>
<sequence length="200" mass="22812">MTLPIPTNLSQLTTYLRQGKRRLTIEVWRLWLQRKNDARPTNPPTLASLPPEPTVLFLCFGNICRSPMAERFLRNRLTEIGREGGTVRSAGFVEQDGRSSPDPAVTVAREYDVNLAEHGAKRVTREMVEDSDVVFVMDMWNYYDMKDAFADAMDRVYFLKPADENGGGFEIRDPHHSGVKRFETVYGTIADAIDRLVESR</sequence>
<dbReference type="Proteomes" id="UP000011566">
    <property type="component" value="Unassembled WGS sequence"/>
</dbReference>
<evidence type="ECO:0000313" key="5">
    <source>
        <dbReference type="EMBL" id="EMA38663.1"/>
    </source>
</evidence>
<comment type="caution">
    <text evidence="5">The sequence shown here is derived from an EMBL/GenBank/DDBJ whole genome shotgun (WGS) entry which is preliminary data.</text>
</comment>
<keyword evidence="3" id="KW-0904">Protein phosphatase</keyword>